<dbReference type="PANTHER" id="PTHR30469:SF37">
    <property type="entry name" value="RAGD PROTEIN"/>
    <property type="match status" value="1"/>
</dbReference>
<keyword evidence="4" id="KW-1133">Transmembrane helix</keyword>
<dbReference type="AlphaFoldDB" id="A0A6N6VGH4"/>
<dbReference type="Gene3D" id="1.10.287.470">
    <property type="entry name" value="Helix hairpin bin"/>
    <property type="match status" value="1"/>
</dbReference>
<accession>A0A6N6VGH4</accession>
<keyword evidence="3" id="KW-0813">Transport</keyword>
<dbReference type="Gene3D" id="2.40.420.20">
    <property type="match status" value="1"/>
</dbReference>
<reference evidence="8 9" key="1">
    <citation type="submission" date="2019-09" db="EMBL/GenBank/DDBJ databases">
        <title>Parvibaculum sedimenti sp. nov., isolated from sediment.</title>
        <authorList>
            <person name="Wang Y."/>
        </authorList>
    </citation>
    <scope>NUCLEOTIDE SEQUENCE [LARGE SCALE GENOMIC DNA]</scope>
    <source>
        <strain evidence="8 9">HXT-9</strain>
    </source>
</reference>
<dbReference type="Gene3D" id="2.40.30.170">
    <property type="match status" value="1"/>
</dbReference>
<feature type="domain" description="CusB-like beta-barrel" evidence="6">
    <location>
        <begin position="233"/>
        <end position="304"/>
    </location>
</feature>
<evidence type="ECO:0000259" key="7">
    <source>
        <dbReference type="Pfam" id="PF25967"/>
    </source>
</evidence>
<dbReference type="EMBL" id="WESC01000022">
    <property type="protein sequence ID" value="KAB7738457.1"/>
    <property type="molecule type" value="Genomic_DNA"/>
</dbReference>
<keyword evidence="4" id="KW-0472">Membrane</keyword>
<dbReference type="GO" id="GO:1990281">
    <property type="term" value="C:efflux pump complex"/>
    <property type="evidence" value="ECO:0007669"/>
    <property type="project" value="TreeGrafter"/>
</dbReference>
<feature type="transmembrane region" description="Helical" evidence="4">
    <location>
        <begin position="20"/>
        <end position="40"/>
    </location>
</feature>
<name>A0A6N6VGH4_9HYPH</name>
<dbReference type="RefSeq" id="WP_152217614.1">
    <property type="nucleotide sequence ID" value="NZ_WESC01000022.1"/>
</dbReference>
<comment type="subcellular location">
    <subcellularLocation>
        <location evidence="1">Cell envelope</location>
    </subcellularLocation>
</comment>
<dbReference type="InterPro" id="IPR006143">
    <property type="entry name" value="RND_pump_MFP"/>
</dbReference>
<evidence type="ECO:0000313" key="8">
    <source>
        <dbReference type="EMBL" id="KAB7738457.1"/>
    </source>
</evidence>
<comment type="similarity">
    <text evidence="2">Belongs to the membrane fusion protein (MFP) (TC 8.A.1) family.</text>
</comment>
<evidence type="ECO:0000313" key="9">
    <source>
        <dbReference type="Proteomes" id="UP000468901"/>
    </source>
</evidence>
<dbReference type="GO" id="GO:0015562">
    <property type="term" value="F:efflux transmembrane transporter activity"/>
    <property type="evidence" value="ECO:0007669"/>
    <property type="project" value="TreeGrafter"/>
</dbReference>
<keyword evidence="4" id="KW-0812">Transmembrane</keyword>
<dbReference type="InterPro" id="IPR058627">
    <property type="entry name" value="MdtA-like_C"/>
</dbReference>
<dbReference type="InterPro" id="IPR058792">
    <property type="entry name" value="Beta-barrel_RND_2"/>
</dbReference>
<feature type="domain" description="Multidrug resistance protein MdtA-like barrel-sandwich hybrid" evidence="5">
    <location>
        <begin position="81"/>
        <end position="218"/>
    </location>
</feature>
<dbReference type="Pfam" id="PF25967">
    <property type="entry name" value="RND-MFP_C"/>
    <property type="match status" value="1"/>
</dbReference>
<organism evidence="8 9">
    <name type="scientific">Parvibaculum sedimenti</name>
    <dbReference type="NCBI Taxonomy" id="2608632"/>
    <lineage>
        <taxon>Bacteria</taxon>
        <taxon>Pseudomonadati</taxon>
        <taxon>Pseudomonadota</taxon>
        <taxon>Alphaproteobacteria</taxon>
        <taxon>Hyphomicrobiales</taxon>
        <taxon>Parvibaculaceae</taxon>
        <taxon>Parvibaculum</taxon>
    </lineage>
</organism>
<dbReference type="SUPFAM" id="SSF111369">
    <property type="entry name" value="HlyD-like secretion proteins"/>
    <property type="match status" value="1"/>
</dbReference>
<proteinExistence type="inferred from homology"/>
<comment type="caution">
    <text evidence="8">The sequence shown here is derived from an EMBL/GenBank/DDBJ whole genome shotgun (WGS) entry which is preliminary data.</text>
</comment>
<feature type="domain" description="Multidrug resistance protein MdtA-like C-terminal permuted SH3" evidence="7">
    <location>
        <begin position="312"/>
        <end position="365"/>
    </location>
</feature>
<dbReference type="NCBIfam" id="TIGR01730">
    <property type="entry name" value="RND_mfp"/>
    <property type="match status" value="1"/>
</dbReference>
<evidence type="ECO:0000256" key="4">
    <source>
        <dbReference type="SAM" id="Phobius"/>
    </source>
</evidence>
<gene>
    <name evidence="8" type="ORF">F2P47_17130</name>
</gene>
<evidence type="ECO:0000256" key="2">
    <source>
        <dbReference type="ARBA" id="ARBA00009477"/>
    </source>
</evidence>
<evidence type="ECO:0000259" key="5">
    <source>
        <dbReference type="Pfam" id="PF25917"/>
    </source>
</evidence>
<dbReference type="Pfam" id="PF25917">
    <property type="entry name" value="BSH_RND"/>
    <property type="match status" value="1"/>
</dbReference>
<dbReference type="FunFam" id="2.40.30.170:FF:000010">
    <property type="entry name" value="Efflux RND transporter periplasmic adaptor subunit"/>
    <property type="match status" value="1"/>
</dbReference>
<dbReference type="Pfam" id="PF25954">
    <property type="entry name" value="Beta-barrel_RND_2"/>
    <property type="match status" value="1"/>
</dbReference>
<keyword evidence="9" id="KW-1185">Reference proteome</keyword>
<evidence type="ECO:0000256" key="1">
    <source>
        <dbReference type="ARBA" id="ARBA00004196"/>
    </source>
</evidence>
<dbReference type="PANTHER" id="PTHR30469">
    <property type="entry name" value="MULTIDRUG RESISTANCE PROTEIN MDTA"/>
    <property type="match status" value="1"/>
</dbReference>
<sequence length="393" mass="41856">MHEPVKLAARDSRKLRRAGLIGIAVVVVVVGAGMMTRLFAKQELKSWTAEQAMPTVSVLRPSVDGAQRPLSLPASIEAWSQAPVYARTNGYLKAWYADIGTPVKAGQVLAEIDTPDVDLQVAAATANLATAQAQLRLAETTAQRWGRLVAQDAVSKQDAETKRSDLAVRRAMANAAQADVDRLRTLQSFRRIVAPFDGVVTSRSTDIGALIVSGTAAARPLFTVADAKKMRVYVHVPQNFSADIKAGITATLVLPEYPDRKFQATLLNTSQSLSDTTGSMLVQLVVDNSDGLLKPGAYTQVTFSLPNTGSSVLVPASALMFRPQGMTVAVVDGDGRVRLRVVKIARDFGSKVEIATGLSMNDRIVDSPPDALADGDQVHILDSSGGQSSHANS</sequence>
<protein>
    <submittedName>
        <fullName evidence="8">Efflux RND transporter periplasmic adaptor subunit</fullName>
    </submittedName>
</protein>
<evidence type="ECO:0000259" key="6">
    <source>
        <dbReference type="Pfam" id="PF25954"/>
    </source>
</evidence>
<dbReference type="InterPro" id="IPR058625">
    <property type="entry name" value="MdtA-like_BSH"/>
</dbReference>
<dbReference type="Gene3D" id="2.40.50.100">
    <property type="match status" value="1"/>
</dbReference>
<evidence type="ECO:0000256" key="3">
    <source>
        <dbReference type="ARBA" id="ARBA00022448"/>
    </source>
</evidence>
<dbReference type="Proteomes" id="UP000468901">
    <property type="component" value="Unassembled WGS sequence"/>
</dbReference>